<dbReference type="PANTHER" id="PTHR36122:SF2">
    <property type="entry name" value="NICOTINAMIDE RIBOSIDE TRANSPORTER PNUC"/>
    <property type="match status" value="1"/>
</dbReference>
<organism evidence="9 10">
    <name type="scientific">Abyssicoccus albus</name>
    <dbReference type="NCBI Taxonomy" id="1817405"/>
    <lineage>
        <taxon>Bacteria</taxon>
        <taxon>Bacillati</taxon>
        <taxon>Bacillota</taxon>
        <taxon>Bacilli</taxon>
        <taxon>Bacillales</taxon>
        <taxon>Abyssicoccaceae</taxon>
    </lineage>
</organism>
<feature type="transmembrane region" description="Helical" evidence="8">
    <location>
        <begin position="93"/>
        <end position="111"/>
    </location>
</feature>
<protein>
    <submittedName>
        <fullName evidence="9">Nicotinamide mononucleotide transporter</fullName>
    </submittedName>
</protein>
<feature type="transmembrane region" description="Helical" evidence="8">
    <location>
        <begin position="46"/>
        <end position="63"/>
    </location>
</feature>
<keyword evidence="5 8" id="KW-0812">Transmembrane</keyword>
<keyword evidence="6 8" id="KW-1133">Transmembrane helix</keyword>
<keyword evidence="7 8" id="KW-0472">Membrane</keyword>
<name>A0A3N5CCB1_9BACL</name>
<dbReference type="RefSeq" id="WP_123807862.1">
    <property type="nucleotide sequence ID" value="NZ_RKRK01000003.1"/>
</dbReference>
<evidence type="ECO:0000313" key="9">
    <source>
        <dbReference type="EMBL" id="RPF56485.1"/>
    </source>
</evidence>
<proteinExistence type="inferred from homology"/>
<evidence type="ECO:0000256" key="6">
    <source>
        <dbReference type="ARBA" id="ARBA00022989"/>
    </source>
</evidence>
<dbReference type="NCBIfam" id="TIGR01528">
    <property type="entry name" value="NMN_trans_PnuC"/>
    <property type="match status" value="1"/>
</dbReference>
<dbReference type="InterPro" id="IPR006419">
    <property type="entry name" value="NMN_transpt_PnuC"/>
</dbReference>
<feature type="transmembrane region" description="Helical" evidence="8">
    <location>
        <begin position="190"/>
        <end position="209"/>
    </location>
</feature>
<dbReference type="PANTHER" id="PTHR36122">
    <property type="entry name" value="NICOTINAMIDE RIBOSIDE TRANSPORTER PNUC"/>
    <property type="match status" value="1"/>
</dbReference>
<evidence type="ECO:0000256" key="8">
    <source>
        <dbReference type="SAM" id="Phobius"/>
    </source>
</evidence>
<keyword evidence="10" id="KW-1185">Reference proteome</keyword>
<evidence type="ECO:0000256" key="4">
    <source>
        <dbReference type="ARBA" id="ARBA00022475"/>
    </source>
</evidence>
<evidence type="ECO:0000256" key="5">
    <source>
        <dbReference type="ARBA" id="ARBA00022692"/>
    </source>
</evidence>
<comment type="caution">
    <text evidence="9">The sequence shown here is derived from an EMBL/GenBank/DDBJ whole genome shotgun (WGS) entry which is preliminary data.</text>
</comment>
<sequence length="251" mass="28642">MNIINDFKGFTKYEKTFFTLFILAQIIIFFLPLFIGEEKSIGVDGWLNLIAAISGVLCVFMAAKGRLSTFFYGLIQVSTYGYLSFKAHFMGEVGMQVIFGVFQFIGLYVWLKNRHLDQSEKTEEVDSRGLSMNQWGIVIVVTIVVYAALVFLLSQLSGAFYSEQPWIDGASTSLSLVAQTLMTLRFSEQWFFWIVVNIITIVLWVTNLVQSIQMEAVNFGSVAMIVMWVAFLINSIYGYIQWKQKEDIQPL</sequence>
<evidence type="ECO:0000256" key="3">
    <source>
        <dbReference type="ARBA" id="ARBA00022448"/>
    </source>
</evidence>
<evidence type="ECO:0000256" key="2">
    <source>
        <dbReference type="ARBA" id="ARBA00006669"/>
    </source>
</evidence>
<dbReference type="EMBL" id="RKRK01000003">
    <property type="protein sequence ID" value="RPF56485.1"/>
    <property type="molecule type" value="Genomic_DNA"/>
</dbReference>
<keyword evidence="4" id="KW-1003">Cell membrane</keyword>
<comment type="subcellular location">
    <subcellularLocation>
        <location evidence="1">Cell membrane</location>
        <topology evidence="1">Multi-pass membrane protein</topology>
    </subcellularLocation>
</comment>
<evidence type="ECO:0000256" key="1">
    <source>
        <dbReference type="ARBA" id="ARBA00004651"/>
    </source>
</evidence>
<dbReference type="Proteomes" id="UP000277108">
    <property type="component" value="Unassembled WGS sequence"/>
</dbReference>
<evidence type="ECO:0000313" key="10">
    <source>
        <dbReference type="Proteomes" id="UP000277108"/>
    </source>
</evidence>
<feature type="transmembrane region" description="Helical" evidence="8">
    <location>
        <begin position="132"/>
        <end position="153"/>
    </location>
</feature>
<comment type="similarity">
    <text evidence="2">Belongs to the nicotinamide ribonucleoside (NR) uptake permease (TC 4.B.1) family.</text>
</comment>
<dbReference type="GO" id="GO:0005886">
    <property type="term" value="C:plasma membrane"/>
    <property type="evidence" value="ECO:0007669"/>
    <property type="project" value="UniProtKB-SubCell"/>
</dbReference>
<reference evidence="9 10" key="1">
    <citation type="submission" date="2018-11" db="EMBL/GenBank/DDBJ databases">
        <title>Genomic Encyclopedia of Type Strains, Phase IV (KMG-IV): sequencing the most valuable type-strain genomes for metagenomic binning, comparative biology and taxonomic classification.</title>
        <authorList>
            <person name="Goeker M."/>
        </authorList>
    </citation>
    <scope>NUCLEOTIDE SEQUENCE [LARGE SCALE GENOMIC DNA]</scope>
    <source>
        <strain evidence="9 10">DSM 29158</strain>
    </source>
</reference>
<dbReference type="OrthoDB" id="9791248at2"/>
<feature type="transmembrane region" description="Helical" evidence="8">
    <location>
        <begin position="216"/>
        <end position="240"/>
    </location>
</feature>
<dbReference type="AlphaFoldDB" id="A0A3N5CCB1"/>
<gene>
    <name evidence="9" type="ORF">EDD62_1121</name>
</gene>
<keyword evidence="3" id="KW-0813">Transport</keyword>
<dbReference type="GO" id="GO:0034257">
    <property type="term" value="F:nicotinamide riboside transmembrane transporter activity"/>
    <property type="evidence" value="ECO:0007669"/>
    <property type="project" value="InterPro"/>
</dbReference>
<accession>A0A3N5CCB1</accession>
<evidence type="ECO:0000256" key="7">
    <source>
        <dbReference type="ARBA" id="ARBA00023136"/>
    </source>
</evidence>
<feature type="transmembrane region" description="Helical" evidence="8">
    <location>
        <begin position="16"/>
        <end position="34"/>
    </location>
</feature>
<dbReference type="Pfam" id="PF04973">
    <property type="entry name" value="NMN_transporter"/>
    <property type="match status" value="1"/>
</dbReference>